<name>A0A2K9NSN4_BACTC</name>
<dbReference type="Proteomes" id="UP000235584">
    <property type="component" value="Chromosome"/>
</dbReference>
<organism evidence="1 2">
    <name type="scientific">Bacteriovorax stolpii</name>
    <name type="common">Bdellovibrio stolpii</name>
    <dbReference type="NCBI Taxonomy" id="960"/>
    <lineage>
        <taxon>Bacteria</taxon>
        <taxon>Pseudomonadati</taxon>
        <taxon>Bdellovibrionota</taxon>
        <taxon>Bacteriovoracia</taxon>
        <taxon>Bacteriovoracales</taxon>
        <taxon>Bacteriovoracaceae</taxon>
        <taxon>Bacteriovorax</taxon>
    </lineage>
</organism>
<dbReference type="KEGG" id="bsto:C0V70_10365"/>
<evidence type="ECO:0000313" key="1">
    <source>
        <dbReference type="EMBL" id="AUN98502.1"/>
    </source>
</evidence>
<keyword evidence="2" id="KW-1185">Reference proteome</keyword>
<gene>
    <name evidence="1" type="ORF">C0V70_10365</name>
</gene>
<sequence>MKIDVVQDAKDHTYTLTIKIDQFKSLRDYEVLHNLVNAISLDFDLDPEITVEDLKNIVHEAKNEESTEVTCEIGPEGIDIEF</sequence>
<protein>
    <submittedName>
        <fullName evidence="1">Uncharacterized protein</fullName>
    </submittedName>
</protein>
<reference evidence="1 2" key="1">
    <citation type="submission" date="2018-01" db="EMBL/GenBank/DDBJ databases">
        <title>Complete genome sequence of Bacteriovorax stolpii DSM12778.</title>
        <authorList>
            <person name="Tang B."/>
            <person name="Chang J."/>
        </authorList>
    </citation>
    <scope>NUCLEOTIDE SEQUENCE [LARGE SCALE GENOMIC DNA]</scope>
    <source>
        <strain evidence="1 2">DSM 12778</strain>
    </source>
</reference>
<dbReference type="RefSeq" id="WP_102243793.1">
    <property type="nucleotide sequence ID" value="NZ_CP025704.1"/>
</dbReference>
<evidence type="ECO:0000313" key="2">
    <source>
        <dbReference type="Proteomes" id="UP000235584"/>
    </source>
</evidence>
<dbReference type="EMBL" id="CP025704">
    <property type="protein sequence ID" value="AUN98502.1"/>
    <property type="molecule type" value="Genomic_DNA"/>
</dbReference>
<proteinExistence type="predicted"/>
<dbReference type="AlphaFoldDB" id="A0A2K9NSN4"/>
<accession>A0A2K9NSN4</accession>